<dbReference type="PANTHER" id="PTHR23501:SF158">
    <property type="entry name" value="TRANSPORTER, PUTATIVE (AFU_ORTHOLOGUE AFUA_5G14490)-RELATED"/>
    <property type="match status" value="1"/>
</dbReference>
<comment type="caution">
    <text evidence="8">The sequence shown here is derived from an EMBL/GenBank/DDBJ whole genome shotgun (WGS) entry which is preliminary data.</text>
</comment>
<feature type="transmembrane region" description="Helical" evidence="6">
    <location>
        <begin position="377"/>
        <end position="398"/>
    </location>
</feature>
<evidence type="ECO:0000256" key="4">
    <source>
        <dbReference type="ARBA" id="ARBA00022989"/>
    </source>
</evidence>
<evidence type="ECO:0000256" key="6">
    <source>
        <dbReference type="SAM" id="Phobius"/>
    </source>
</evidence>
<evidence type="ECO:0000256" key="1">
    <source>
        <dbReference type="ARBA" id="ARBA00004141"/>
    </source>
</evidence>
<dbReference type="EMBL" id="MU251445">
    <property type="protein sequence ID" value="KAG9234979.1"/>
    <property type="molecule type" value="Genomic_DNA"/>
</dbReference>
<dbReference type="PROSITE" id="PS50850">
    <property type="entry name" value="MFS"/>
    <property type="match status" value="1"/>
</dbReference>
<evidence type="ECO:0000256" key="5">
    <source>
        <dbReference type="ARBA" id="ARBA00023136"/>
    </source>
</evidence>
<evidence type="ECO:0000259" key="7">
    <source>
        <dbReference type="PROSITE" id="PS50850"/>
    </source>
</evidence>
<feature type="transmembrane region" description="Helical" evidence="6">
    <location>
        <begin position="404"/>
        <end position="429"/>
    </location>
</feature>
<keyword evidence="5 6" id="KW-0472">Membrane</keyword>
<feature type="transmembrane region" description="Helical" evidence="6">
    <location>
        <begin position="450"/>
        <end position="468"/>
    </location>
</feature>
<dbReference type="InterPro" id="IPR011701">
    <property type="entry name" value="MFS"/>
</dbReference>
<feature type="transmembrane region" description="Helical" evidence="6">
    <location>
        <begin position="313"/>
        <end position="330"/>
    </location>
</feature>
<dbReference type="Proteomes" id="UP000824998">
    <property type="component" value="Unassembled WGS sequence"/>
</dbReference>
<dbReference type="Gene3D" id="1.20.1720.10">
    <property type="entry name" value="Multidrug resistance protein D"/>
    <property type="match status" value="1"/>
</dbReference>
<dbReference type="FunFam" id="1.20.1720.10:FF:000014">
    <property type="entry name" value="MFS drug transporter, putative"/>
    <property type="match status" value="1"/>
</dbReference>
<feature type="transmembrane region" description="Helical" evidence="6">
    <location>
        <begin position="176"/>
        <end position="195"/>
    </location>
</feature>
<dbReference type="InterPro" id="IPR036259">
    <property type="entry name" value="MFS_trans_sf"/>
</dbReference>
<reference evidence="8" key="1">
    <citation type="journal article" date="2021" name="IMA Fungus">
        <title>Genomic characterization of three marine fungi, including Emericellopsis atlantica sp. nov. with signatures of a generalist lifestyle and marine biomass degradation.</title>
        <authorList>
            <person name="Hagestad O.C."/>
            <person name="Hou L."/>
            <person name="Andersen J.H."/>
            <person name="Hansen E.H."/>
            <person name="Altermark B."/>
            <person name="Li C."/>
            <person name="Kuhnert E."/>
            <person name="Cox R.J."/>
            <person name="Crous P.W."/>
            <person name="Spatafora J.W."/>
            <person name="Lail K."/>
            <person name="Amirebrahimi M."/>
            <person name="Lipzen A."/>
            <person name="Pangilinan J."/>
            <person name="Andreopoulos W."/>
            <person name="Hayes R.D."/>
            <person name="Ng V."/>
            <person name="Grigoriev I.V."/>
            <person name="Jackson S.A."/>
            <person name="Sutton T.D.S."/>
            <person name="Dobson A.D.W."/>
            <person name="Rama T."/>
        </authorList>
    </citation>
    <scope>NUCLEOTIDE SEQUENCE</scope>
    <source>
        <strain evidence="8">TRa018bII</strain>
    </source>
</reference>
<feature type="domain" description="Major facilitator superfamily (MFS) profile" evidence="7">
    <location>
        <begin position="56"/>
        <end position="495"/>
    </location>
</feature>
<evidence type="ECO:0000256" key="3">
    <source>
        <dbReference type="ARBA" id="ARBA00022692"/>
    </source>
</evidence>
<dbReference type="GO" id="GO:0005886">
    <property type="term" value="C:plasma membrane"/>
    <property type="evidence" value="ECO:0007669"/>
    <property type="project" value="TreeGrafter"/>
</dbReference>
<name>A0A9P7YJF4_9HELO</name>
<protein>
    <submittedName>
        <fullName evidence="8">Major facilitator superfamily domain-containing protein</fullName>
    </submittedName>
</protein>
<gene>
    <name evidence="8" type="ORF">BJ875DRAFT_460218</name>
</gene>
<accession>A0A9P7YJF4</accession>
<dbReference type="InterPro" id="IPR020846">
    <property type="entry name" value="MFS_dom"/>
</dbReference>
<feature type="transmembrane region" description="Helical" evidence="6">
    <location>
        <begin position="90"/>
        <end position="109"/>
    </location>
</feature>
<comment type="similarity">
    <text evidence="2">Belongs to the major facilitator superfamily. TCR/Tet family.</text>
</comment>
<feature type="transmembrane region" description="Helical" evidence="6">
    <location>
        <begin position="245"/>
        <end position="265"/>
    </location>
</feature>
<keyword evidence="3 6" id="KW-0812">Transmembrane</keyword>
<dbReference type="Pfam" id="PF07690">
    <property type="entry name" value="MFS_1"/>
    <property type="match status" value="1"/>
</dbReference>
<dbReference type="Gene3D" id="1.20.1250.20">
    <property type="entry name" value="MFS general substrate transporter like domains"/>
    <property type="match status" value="1"/>
</dbReference>
<feature type="transmembrane region" description="Helical" evidence="6">
    <location>
        <begin position="207"/>
        <end position="225"/>
    </location>
</feature>
<dbReference type="AlphaFoldDB" id="A0A9P7YJF4"/>
<comment type="subcellular location">
    <subcellularLocation>
        <location evidence="1">Membrane</location>
        <topology evidence="1">Multi-pass membrane protein</topology>
    </subcellularLocation>
</comment>
<sequence length="568" mass="61098">MASLKGDKTVEHPFSMAAPNERLALEQGGQDVELVDQNSPAPVEVRKRSKLRLASILIALYLAMFISALDQTITATAIPTITHDLNSASGYVWIGGAYMLSAAASGPIWAKISDIFGRKPILLAANVIFILASLLCAKAVSMKMLIVGRTLQGLGTGGMIIMIVISDLFSIRQRSLIIGIMEVVWIIAGGVGPILGGLLTQTLSWRWAFWINLPISSLTLVLLWISLDVHNPRTPMIDGLKAIDWFGSLSIVGLVLMVLLGLQFGGVTFPWQSPEVICLVVFGGLMSGFFIYSEKRLAKYPLMPLKLFTDRSNAGCLLLTFCHGLIYMSLEYYLPLFFQSARSLSPLHSGLLLAPLNTVSALSDIAMGLLIHRTGYYLPLIRIGTLLMLLGAGLFILFSPTTSLSIIVIIQIIFALGSGTLFQAPLIGLQAMVSQDDTATATSTFAFSRNIATCLAVVIGGVIFSNSMDIKVRTLSVAPISLGADATALLANGKAAANVMVFDSIADVGQRVAIREAYAWSVRNIWFFITGVASVAVGASWCIRKAELGKEHTETKTGLKKETLDPVS</sequence>
<evidence type="ECO:0000313" key="9">
    <source>
        <dbReference type="Proteomes" id="UP000824998"/>
    </source>
</evidence>
<dbReference type="PANTHER" id="PTHR23501">
    <property type="entry name" value="MAJOR FACILITATOR SUPERFAMILY"/>
    <property type="match status" value="1"/>
</dbReference>
<dbReference type="OrthoDB" id="3934656at2759"/>
<dbReference type="SUPFAM" id="SSF103473">
    <property type="entry name" value="MFS general substrate transporter"/>
    <property type="match status" value="1"/>
</dbReference>
<feature type="transmembrane region" description="Helical" evidence="6">
    <location>
        <begin position="121"/>
        <end position="140"/>
    </location>
</feature>
<keyword evidence="9" id="KW-1185">Reference proteome</keyword>
<evidence type="ECO:0000256" key="2">
    <source>
        <dbReference type="ARBA" id="ARBA00007520"/>
    </source>
</evidence>
<evidence type="ECO:0000313" key="8">
    <source>
        <dbReference type="EMBL" id="KAG9234979.1"/>
    </source>
</evidence>
<feature type="transmembrane region" description="Helical" evidence="6">
    <location>
        <begin position="146"/>
        <end position="169"/>
    </location>
</feature>
<proteinExistence type="inferred from homology"/>
<feature type="transmembrane region" description="Helical" evidence="6">
    <location>
        <begin position="56"/>
        <end position="78"/>
    </location>
</feature>
<feature type="transmembrane region" description="Helical" evidence="6">
    <location>
        <begin position="525"/>
        <end position="543"/>
    </location>
</feature>
<organism evidence="8 9">
    <name type="scientific">Amylocarpus encephaloides</name>
    <dbReference type="NCBI Taxonomy" id="45428"/>
    <lineage>
        <taxon>Eukaryota</taxon>
        <taxon>Fungi</taxon>
        <taxon>Dikarya</taxon>
        <taxon>Ascomycota</taxon>
        <taxon>Pezizomycotina</taxon>
        <taxon>Leotiomycetes</taxon>
        <taxon>Helotiales</taxon>
        <taxon>Helotiales incertae sedis</taxon>
        <taxon>Amylocarpus</taxon>
    </lineage>
</organism>
<feature type="transmembrane region" description="Helical" evidence="6">
    <location>
        <begin position="271"/>
        <end position="292"/>
    </location>
</feature>
<dbReference type="CDD" id="cd17502">
    <property type="entry name" value="MFS_Azr1_MDR_like"/>
    <property type="match status" value="1"/>
</dbReference>
<dbReference type="GO" id="GO:0022857">
    <property type="term" value="F:transmembrane transporter activity"/>
    <property type="evidence" value="ECO:0007669"/>
    <property type="project" value="InterPro"/>
</dbReference>
<keyword evidence="4 6" id="KW-1133">Transmembrane helix</keyword>